<organism evidence="3">
    <name type="scientific">uncultured Caudovirales phage</name>
    <dbReference type="NCBI Taxonomy" id="2100421"/>
    <lineage>
        <taxon>Viruses</taxon>
        <taxon>Duplodnaviria</taxon>
        <taxon>Heunggongvirae</taxon>
        <taxon>Uroviricota</taxon>
        <taxon>Caudoviricetes</taxon>
        <taxon>Peduoviridae</taxon>
        <taxon>Maltschvirus</taxon>
        <taxon>Maltschvirus maltsch</taxon>
    </lineage>
</organism>
<accession>A0A6J5RK17</accession>
<evidence type="ECO:0000313" key="2">
    <source>
        <dbReference type="EMBL" id="CAB4174003.1"/>
    </source>
</evidence>
<dbReference type="EMBL" id="LR797195">
    <property type="protein sequence ID" value="CAB4193961.1"/>
    <property type="molecule type" value="Genomic_DNA"/>
</dbReference>
<evidence type="ECO:0000256" key="1">
    <source>
        <dbReference type="SAM" id="MobiDB-lite"/>
    </source>
</evidence>
<sequence length="94" mass="10767">MNHILSYSDYLSDSLHESLDPYHESKLKFKIGDLVTVKDRIGKVTAFDGTDYLVMIGSKNERVKESQIEKVGSIKKNHKKATRKKLPAEKTLKF</sequence>
<feature type="compositionally biased region" description="Basic residues" evidence="1">
    <location>
        <begin position="73"/>
        <end position="85"/>
    </location>
</feature>
<feature type="region of interest" description="Disordered" evidence="1">
    <location>
        <begin position="71"/>
        <end position="94"/>
    </location>
</feature>
<name>A0A6J5RK17_9CAUD</name>
<gene>
    <name evidence="3" type="ORF">UFOVP1247_332</name>
    <name evidence="2" type="ORF">UFOVP970_19</name>
</gene>
<evidence type="ECO:0000313" key="3">
    <source>
        <dbReference type="EMBL" id="CAB4193961.1"/>
    </source>
</evidence>
<reference evidence="3" key="1">
    <citation type="submission" date="2020-05" db="EMBL/GenBank/DDBJ databases">
        <authorList>
            <person name="Chiriac C."/>
            <person name="Salcher M."/>
            <person name="Ghai R."/>
            <person name="Kavagutti S V."/>
        </authorList>
    </citation>
    <scope>NUCLEOTIDE SEQUENCE</scope>
</reference>
<proteinExistence type="predicted"/>
<dbReference type="EMBL" id="LR796916">
    <property type="protein sequence ID" value="CAB4174003.1"/>
    <property type="molecule type" value="Genomic_DNA"/>
</dbReference>
<protein>
    <submittedName>
        <fullName evidence="3">Uncharacterized protein</fullName>
    </submittedName>
</protein>